<dbReference type="GO" id="GO:0016020">
    <property type="term" value="C:membrane"/>
    <property type="evidence" value="ECO:0007669"/>
    <property type="project" value="UniProtKB-SubCell"/>
</dbReference>
<dbReference type="InterPro" id="IPR033308">
    <property type="entry name" value="PGAP5/Cdc1/Ted1"/>
</dbReference>
<evidence type="ECO:0000259" key="6">
    <source>
        <dbReference type="Pfam" id="PF00149"/>
    </source>
</evidence>
<sequence length="411" mass="47395">MALTRILADNYLHRNYEIMNRVLNQHSTLFVGDLFDGGREWDDTNWFEEYARFHRVFNKQSKNRAYMQVPGNHDVGFGSGIRYDRYKRFVTYFGDANTYITLGNHSIVLLDTVSLSDTENIMVSKSSTEFLNSLEDDNHPSKQYPRIVITHVPLYRSPDLLTCGPFRESTRPFPIVRGNQYQTVIDYTFTRHILDWIKPKLVLSGDDHDYCHVRHPINRPGLNKEDHTYEEGKASIGKDFADEITVKSSAMTGGIKRPAVQLLSLWNPDGTDKNPAVSEPWEETGSQTILHDTFESELCYLPDFLRPLIWYGILAAFSFVSLFSCTMMPRQTAKLEKIVRNLSRLGSTDILPLSQGESNGFRAKQPGQKFLTKLLLDWELPLKADWQAFLIHLTIWIGFVIFTFYWSITAI</sequence>
<gene>
    <name evidence="7" type="ORF">BRENAR_LOCUS1253</name>
</gene>
<keyword evidence="3 5" id="KW-1133">Transmembrane helix</keyword>
<reference evidence="7 8" key="1">
    <citation type="submission" date="2018-12" db="EMBL/GenBank/DDBJ databases">
        <authorList>
            <person name="Tiukova I."/>
            <person name="Dainat J."/>
        </authorList>
    </citation>
    <scope>NUCLEOTIDE SEQUENCE [LARGE SCALE GENOMIC DNA]</scope>
</reference>
<organism evidence="7 8">
    <name type="scientific">Brettanomyces naardenensis</name>
    <name type="common">Yeast</name>
    <dbReference type="NCBI Taxonomy" id="13370"/>
    <lineage>
        <taxon>Eukaryota</taxon>
        <taxon>Fungi</taxon>
        <taxon>Dikarya</taxon>
        <taxon>Ascomycota</taxon>
        <taxon>Saccharomycotina</taxon>
        <taxon>Pichiomycetes</taxon>
        <taxon>Pichiales</taxon>
        <taxon>Pichiaceae</taxon>
        <taxon>Brettanomyces</taxon>
    </lineage>
</organism>
<proteinExistence type="predicted"/>
<evidence type="ECO:0000256" key="2">
    <source>
        <dbReference type="ARBA" id="ARBA00022692"/>
    </source>
</evidence>
<dbReference type="PANTHER" id="PTHR13315">
    <property type="entry name" value="METALLO PHOSPHOESTERASE RELATED"/>
    <property type="match status" value="1"/>
</dbReference>
<dbReference type="OrthoDB" id="3995197at2759"/>
<evidence type="ECO:0000256" key="4">
    <source>
        <dbReference type="ARBA" id="ARBA00023136"/>
    </source>
</evidence>
<dbReference type="InParanoid" id="A0A448YI22"/>
<evidence type="ECO:0000256" key="5">
    <source>
        <dbReference type="SAM" id="Phobius"/>
    </source>
</evidence>
<feature type="transmembrane region" description="Helical" evidence="5">
    <location>
        <begin position="389"/>
        <end position="408"/>
    </location>
</feature>
<dbReference type="Proteomes" id="UP000290900">
    <property type="component" value="Unassembled WGS sequence"/>
</dbReference>
<comment type="subcellular location">
    <subcellularLocation>
        <location evidence="1">Membrane</location>
        <topology evidence="1">Multi-pass membrane protein</topology>
    </subcellularLocation>
</comment>
<dbReference type="Gene3D" id="3.60.21.10">
    <property type="match status" value="1"/>
</dbReference>
<keyword evidence="2 5" id="KW-0812">Transmembrane</keyword>
<evidence type="ECO:0000256" key="1">
    <source>
        <dbReference type="ARBA" id="ARBA00004141"/>
    </source>
</evidence>
<feature type="domain" description="Calcineurin-like phosphoesterase" evidence="6">
    <location>
        <begin position="12"/>
        <end position="209"/>
    </location>
</feature>
<evidence type="ECO:0000313" key="7">
    <source>
        <dbReference type="EMBL" id="VEU20518.1"/>
    </source>
</evidence>
<dbReference type="STRING" id="13370.A0A448YI22"/>
<dbReference type="InterPro" id="IPR004843">
    <property type="entry name" value="Calcineurin-like_PHP"/>
</dbReference>
<name>A0A448YI22_BRENA</name>
<dbReference type="SUPFAM" id="SSF56300">
    <property type="entry name" value="Metallo-dependent phosphatases"/>
    <property type="match status" value="1"/>
</dbReference>
<evidence type="ECO:0000313" key="8">
    <source>
        <dbReference type="Proteomes" id="UP000290900"/>
    </source>
</evidence>
<accession>A0A448YI22</accession>
<dbReference type="AlphaFoldDB" id="A0A448YI22"/>
<evidence type="ECO:0000256" key="3">
    <source>
        <dbReference type="ARBA" id="ARBA00022989"/>
    </source>
</evidence>
<dbReference type="GO" id="GO:0016787">
    <property type="term" value="F:hydrolase activity"/>
    <property type="evidence" value="ECO:0007669"/>
    <property type="project" value="InterPro"/>
</dbReference>
<dbReference type="GO" id="GO:0005783">
    <property type="term" value="C:endoplasmic reticulum"/>
    <property type="evidence" value="ECO:0007669"/>
    <property type="project" value="TreeGrafter"/>
</dbReference>
<keyword evidence="8" id="KW-1185">Reference proteome</keyword>
<dbReference type="Pfam" id="PF00149">
    <property type="entry name" value="Metallophos"/>
    <property type="match status" value="1"/>
</dbReference>
<dbReference type="PANTHER" id="PTHR13315:SF4">
    <property type="entry name" value="METALLOPHOSPHOESTERASE, ISOFORM E"/>
    <property type="match status" value="1"/>
</dbReference>
<keyword evidence="4 5" id="KW-0472">Membrane</keyword>
<dbReference type="FunCoup" id="A0A448YI22">
    <property type="interactions" value="539"/>
</dbReference>
<dbReference type="GO" id="GO:0006506">
    <property type="term" value="P:GPI anchor biosynthetic process"/>
    <property type="evidence" value="ECO:0007669"/>
    <property type="project" value="InterPro"/>
</dbReference>
<dbReference type="EMBL" id="CAACVR010000004">
    <property type="protein sequence ID" value="VEU20518.1"/>
    <property type="molecule type" value="Genomic_DNA"/>
</dbReference>
<dbReference type="InterPro" id="IPR029052">
    <property type="entry name" value="Metallo-depent_PP-like"/>
</dbReference>
<feature type="transmembrane region" description="Helical" evidence="5">
    <location>
        <begin position="308"/>
        <end position="328"/>
    </location>
</feature>
<protein>
    <submittedName>
        <fullName evidence="7">DEKNAAC101292</fullName>
    </submittedName>
</protein>